<comment type="caution">
    <text evidence="5">The sequence shown here is derived from an EMBL/GenBank/DDBJ whole genome shotgun (WGS) entry which is preliminary data.</text>
</comment>
<evidence type="ECO:0000259" key="3">
    <source>
        <dbReference type="PROSITE" id="PS50043"/>
    </source>
</evidence>
<dbReference type="Gene3D" id="3.40.50.2300">
    <property type="match status" value="1"/>
</dbReference>
<dbReference type="PROSITE" id="PS50043">
    <property type="entry name" value="HTH_LUXR_2"/>
    <property type="match status" value="1"/>
</dbReference>
<dbReference type="CDD" id="cd06170">
    <property type="entry name" value="LuxR_C_like"/>
    <property type="match status" value="1"/>
</dbReference>
<keyword evidence="1" id="KW-0238">DNA-binding</keyword>
<sequence>MNNIIHIGVFSSVKIYQEGIVERLKQESGMAIVTPDLAQYRKACLFLDQFEILIIDNGYSHLAEFVQLTKQQKPGLKIIVLNLLDDDQSIIQCMEYGVDGIISKQESLADLMDCIQTVINNKKRYNPDAIQQLIGRFSHNNYTGEKKHLESLTGRQKNVLELVEMGYSNKQIARTLGIEVATVKNHVHSILEKLEVSSRCEAAAFFRRQNSNGPTYRAS</sequence>
<dbReference type="GO" id="GO:0006355">
    <property type="term" value="P:regulation of DNA-templated transcription"/>
    <property type="evidence" value="ECO:0007669"/>
    <property type="project" value="InterPro"/>
</dbReference>
<accession>A0A545UE43</accession>
<dbReference type="InterPro" id="IPR001789">
    <property type="entry name" value="Sig_transdc_resp-reg_receiver"/>
</dbReference>
<evidence type="ECO:0000259" key="4">
    <source>
        <dbReference type="PROSITE" id="PS50110"/>
    </source>
</evidence>
<feature type="domain" description="Response regulatory" evidence="4">
    <location>
        <begin position="6"/>
        <end position="119"/>
    </location>
</feature>
<feature type="modified residue" description="4-aspartylphosphate" evidence="2">
    <location>
        <position position="56"/>
    </location>
</feature>
<dbReference type="SUPFAM" id="SSF46894">
    <property type="entry name" value="C-terminal effector domain of the bipartite response regulators"/>
    <property type="match status" value="1"/>
</dbReference>
<evidence type="ECO:0000313" key="5">
    <source>
        <dbReference type="EMBL" id="TQV87736.1"/>
    </source>
</evidence>
<dbReference type="InterPro" id="IPR016032">
    <property type="entry name" value="Sig_transdc_resp-reg_C-effctor"/>
</dbReference>
<dbReference type="PRINTS" id="PR00038">
    <property type="entry name" value="HTHLUXR"/>
</dbReference>
<dbReference type="InterPro" id="IPR039420">
    <property type="entry name" value="WalR-like"/>
</dbReference>
<organism evidence="5 6">
    <name type="scientific">Aliikangiella coralliicola</name>
    <dbReference type="NCBI Taxonomy" id="2592383"/>
    <lineage>
        <taxon>Bacteria</taxon>
        <taxon>Pseudomonadati</taxon>
        <taxon>Pseudomonadota</taxon>
        <taxon>Gammaproteobacteria</taxon>
        <taxon>Oceanospirillales</taxon>
        <taxon>Pleioneaceae</taxon>
        <taxon>Aliikangiella</taxon>
    </lineage>
</organism>
<evidence type="ECO:0000256" key="1">
    <source>
        <dbReference type="ARBA" id="ARBA00023125"/>
    </source>
</evidence>
<dbReference type="PROSITE" id="PS50110">
    <property type="entry name" value="RESPONSE_REGULATORY"/>
    <property type="match status" value="1"/>
</dbReference>
<proteinExistence type="predicted"/>
<dbReference type="OrthoDB" id="9814495at2"/>
<dbReference type="GO" id="GO:0003677">
    <property type="term" value="F:DNA binding"/>
    <property type="evidence" value="ECO:0007669"/>
    <property type="project" value="UniProtKB-KW"/>
</dbReference>
<dbReference type="PROSITE" id="PS00622">
    <property type="entry name" value="HTH_LUXR_1"/>
    <property type="match status" value="1"/>
</dbReference>
<dbReference type="SMART" id="SM00421">
    <property type="entry name" value="HTH_LUXR"/>
    <property type="match status" value="1"/>
</dbReference>
<reference evidence="5 6" key="1">
    <citation type="submission" date="2019-07" db="EMBL/GenBank/DDBJ databases">
        <title>Draft genome for Aliikangiella sp. M105.</title>
        <authorList>
            <person name="Wang G."/>
        </authorList>
    </citation>
    <scope>NUCLEOTIDE SEQUENCE [LARGE SCALE GENOMIC DNA]</scope>
    <source>
        <strain evidence="5 6">M105</strain>
    </source>
</reference>
<dbReference type="InterPro" id="IPR036388">
    <property type="entry name" value="WH-like_DNA-bd_sf"/>
</dbReference>
<dbReference type="RefSeq" id="WP_142893397.1">
    <property type="nucleotide sequence ID" value="NZ_ML660163.1"/>
</dbReference>
<name>A0A545UE43_9GAMM</name>
<gene>
    <name evidence="5" type="ORF">FLL46_10140</name>
</gene>
<dbReference type="Gene3D" id="1.10.10.10">
    <property type="entry name" value="Winged helix-like DNA-binding domain superfamily/Winged helix DNA-binding domain"/>
    <property type="match status" value="1"/>
</dbReference>
<dbReference type="InterPro" id="IPR011006">
    <property type="entry name" value="CheY-like_superfamily"/>
</dbReference>
<keyword evidence="6" id="KW-1185">Reference proteome</keyword>
<dbReference type="AlphaFoldDB" id="A0A545UE43"/>
<dbReference type="InterPro" id="IPR000792">
    <property type="entry name" value="Tscrpt_reg_LuxR_C"/>
</dbReference>
<dbReference type="SUPFAM" id="SSF52172">
    <property type="entry name" value="CheY-like"/>
    <property type="match status" value="1"/>
</dbReference>
<dbReference type="PANTHER" id="PTHR43214">
    <property type="entry name" value="TWO-COMPONENT RESPONSE REGULATOR"/>
    <property type="match status" value="1"/>
</dbReference>
<evidence type="ECO:0000313" key="6">
    <source>
        <dbReference type="Proteomes" id="UP000315439"/>
    </source>
</evidence>
<protein>
    <submittedName>
        <fullName evidence="5">Response regulator transcription factor</fullName>
    </submittedName>
</protein>
<evidence type="ECO:0000256" key="2">
    <source>
        <dbReference type="PROSITE-ProRule" id="PRU00169"/>
    </source>
</evidence>
<dbReference type="GO" id="GO:0000160">
    <property type="term" value="P:phosphorelay signal transduction system"/>
    <property type="evidence" value="ECO:0007669"/>
    <property type="project" value="InterPro"/>
</dbReference>
<dbReference type="Proteomes" id="UP000315439">
    <property type="component" value="Unassembled WGS sequence"/>
</dbReference>
<keyword evidence="2" id="KW-0597">Phosphoprotein</keyword>
<dbReference type="Pfam" id="PF00196">
    <property type="entry name" value="GerE"/>
    <property type="match status" value="1"/>
</dbReference>
<dbReference type="EMBL" id="VIKS01000006">
    <property type="protein sequence ID" value="TQV87736.1"/>
    <property type="molecule type" value="Genomic_DNA"/>
</dbReference>
<feature type="domain" description="HTH luxR-type" evidence="3">
    <location>
        <begin position="145"/>
        <end position="210"/>
    </location>
</feature>